<dbReference type="AlphaFoldDB" id="A0AAI8XL02"/>
<dbReference type="Proteomes" id="UP001241092">
    <property type="component" value="Chromosome"/>
</dbReference>
<keyword evidence="4" id="KW-1185">Reference proteome</keyword>
<feature type="transmembrane region" description="Helical" evidence="1">
    <location>
        <begin position="21"/>
        <end position="43"/>
    </location>
</feature>
<feature type="transmembrane region" description="Helical" evidence="1">
    <location>
        <begin position="199"/>
        <end position="222"/>
    </location>
</feature>
<evidence type="ECO:0000313" key="2">
    <source>
        <dbReference type="EMBL" id="BBX31177.1"/>
    </source>
</evidence>
<organism evidence="3 5">
    <name type="scientific">Mycolicibacterium mageritense</name>
    <name type="common">Mycobacterium mageritense</name>
    <dbReference type="NCBI Taxonomy" id="53462"/>
    <lineage>
        <taxon>Bacteria</taxon>
        <taxon>Bacillati</taxon>
        <taxon>Actinomycetota</taxon>
        <taxon>Actinomycetes</taxon>
        <taxon>Mycobacteriales</taxon>
        <taxon>Mycobacteriaceae</taxon>
        <taxon>Mycolicibacterium</taxon>
    </lineage>
</organism>
<evidence type="ECO:0000313" key="4">
    <source>
        <dbReference type="Proteomes" id="UP000465622"/>
    </source>
</evidence>
<feature type="transmembrane region" description="Helical" evidence="1">
    <location>
        <begin position="152"/>
        <end position="179"/>
    </location>
</feature>
<proteinExistence type="predicted"/>
<evidence type="ECO:0000313" key="5">
    <source>
        <dbReference type="Proteomes" id="UP001241092"/>
    </source>
</evidence>
<dbReference type="RefSeq" id="WP_036437686.1">
    <property type="nucleotide sequence ID" value="NZ_AP022567.1"/>
</dbReference>
<name>A0AAI8XL02_MYCME</name>
<keyword evidence="1" id="KW-0472">Membrane</keyword>
<gene>
    <name evidence="3" type="ORF">hbim_00231</name>
    <name evidence="2" type="ORF">MMAGJ_04590</name>
</gene>
<accession>A0AAI8XL02</accession>
<dbReference type="EMBL" id="AP027452">
    <property type="protein sequence ID" value="BDY26320.1"/>
    <property type="molecule type" value="Genomic_DNA"/>
</dbReference>
<evidence type="ECO:0000256" key="1">
    <source>
        <dbReference type="SAM" id="Phobius"/>
    </source>
</evidence>
<feature type="transmembrane region" description="Helical" evidence="1">
    <location>
        <begin position="63"/>
        <end position="80"/>
    </location>
</feature>
<keyword evidence="1" id="KW-0812">Transmembrane</keyword>
<evidence type="ECO:0000313" key="3">
    <source>
        <dbReference type="EMBL" id="BDY26320.1"/>
    </source>
</evidence>
<reference evidence="2" key="2">
    <citation type="submission" date="2020-02" db="EMBL/GenBank/DDBJ databases">
        <authorList>
            <person name="Matsumoto Y."/>
            <person name="Motooka D."/>
            <person name="Nakamura S."/>
        </authorList>
    </citation>
    <scope>NUCLEOTIDE SEQUENCE</scope>
    <source>
        <strain evidence="2">JCM 12375</strain>
    </source>
</reference>
<protein>
    <submittedName>
        <fullName evidence="3">Uncharacterized protein</fullName>
    </submittedName>
</protein>
<dbReference type="EMBL" id="AP022567">
    <property type="protein sequence ID" value="BBX31177.1"/>
    <property type="molecule type" value="Genomic_DNA"/>
</dbReference>
<dbReference type="Proteomes" id="UP000465622">
    <property type="component" value="Chromosome"/>
</dbReference>
<reference evidence="3" key="3">
    <citation type="submission" date="2023-03" db="EMBL/GenBank/DDBJ databases">
        <title>Draft genome sequence of a Mycolicibacterium mageritense strain H4_3_1 isolated from a hybrid biological-inorganic system reactor.</title>
        <authorList>
            <person name="Feng X."/>
            <person name="Kazama D."/>
            <person name="Sato K."/>
            <person name="Kobayashi H."/>
        </authorList>
    </citation>
    <scope>NUCLEOTIDE SEQUENCE</scope>
    <source>
        <strain evidence="3">H4_3_1</strain>
    </source>
</reference>
<keyword evidence="1" id="KW-1133">Transmembrane helix</keyword>
<sequence>MRVLRFIWRGVLAFDRIGSRIPQLLQLWLVELFFALPLAFFIAKVIDIRGAFGVPGTGGSVPGVFWGALAISVLCGFFFVRNLIRPRLVEGSWTPVVRADVGDYTVVAGNRAWTAHYTYLTSHPSYALLLLLTAPIPAVMVLATINHGDSTFYWRVAGIAGLSILAAMALARILTWYVFRFGRRQLESQDRRLGWEIAWKPVLMLMVLIYAIVGIPIGWMWWHEHRTVAALPMVTVADGTHSVGQYRRVAGTAEAAPVYWAPRGTGRGGNNYSGAGVLVTLADGGEALLLAESLSVPDFVGVIKRMRNGTLTAQGKVIDHITEDQAQYYGMTEADFAEPSPDGRVLVLLSYP</sequence>
<reference evidence="2 4" key="1">
    <citation type="journal article" date="2019" name="Emerg. Microbes Infect.">
        <title>Comprehensive subspecies identification of 175 nontuberculous mycobacteria species based on 7547 genomic profiles.</title>
        <authorList>
            <person name="Matsumoto Y."/>
            <person name="Kinjo T."/>
            <person name="Motooka D."/>
            <person name="Nabeya D."/>
            <person name="Jung N."/>
            <person name="Uechi K."/>
            <person name="Horii T."/>
            <person name="Iida T."/>
            <person name="Fujita J."/>
            <person name="Nakamura S."/>
        </authorList>
    </citation>
    <scope>NUCLEOTIDE SEQUENCE [LARGE SCALE GENOMIC DNA]</scope>
    <source>
        <strain evidence="2 4">JCM 12375</strain>
    </source>
</reference>
<feature type="transmembrane region" description="Helical" evidence="1">
    <location>
        <begin position="126"/>
        <end position="146"/>
    </location>
</feature>